<evidence type="ECO:0000313" key="2">
    <source>
        <dbReference type="Proteomes" id="UP000537592"/>
    </source>
</evidence>
<accession>A0A7W6EI30</accession>
<proteinExistence type="predicted"/>
<name>A0A7W6EI30_9HYPH</name>
<gene>
    <name evidence="1" type="ORF">FHS81_002735</name>
</gene>
<sequence>MGSGVLGDRGITTFGVAASSIQILNRTFPFFGISAFRWRTESQTRKRLHCAKLAPVTFSDAACRIRFFVRIMIFSDVIFEAQNAEYRFKCMKYRRTDSTISRLIAGKMVIAIGTTFSVSADRQRAENAIPPVPESRVLAENVQMKWGQKQRSGSVSDRMMWRPDHLSMHLTHEHRSGSLVCFGFVREVSRVTSPPVALRSVQGAAMVVPTLSD</sequence>
<evidence type="ECO:0000313" key="1">
    <source>
        <dbReference type="EMBL" id="MBB3810633.1"/>
    </source>
</evidence>
<dbReference type="EMBL" id="JACICC010000007">
    <property type="protein sequence ID" value="MBB3810633.1"/>
    <property type="molecule type" value="Genomic_DNA"/>
</dbReference>
<keyword evidence="2" id="KW-1185">Reference proteome</keyword>
<reference evidence="1 2" key="1">
    <citation type="submission" date="2020-08" db="EMBL/GenBank/DDBJ databases">
        <title>Genomic Encyclopedia of Type Strains, Phase IV (KMG-IV): sequencing the most valuable type-strain genomes for metagenomic binning, comparative biology and taxonomic classification.</title>
        <authorList>
            <person name="Goeker M."/>
        </authorList>
    </citation>
    <scope>NUCLEOTIDE SEQUENCE [LARGE SCALE GENOMIC DNA]</scope>
    <source>
        <strain evidence="1 2">DSM 28760</strain>
    </source>
</reference>
<dbReference type="Proteomes" id="UP000537592">
    <property type="component" value="Unassembled WGS sequence"/>
</dbReference>
<comment type="caution">
    <text evidence="1">The sequence shown here is derived from an EMBL/GenBank/DDBJ whole genome shotgun (WGS) entry which is preliminary data.</text>
</comment>
<dbReference type="AlphaFoldDB" id="A0A7W6EI30"/>
<protein>
    <submittedName>
        <fullName evidence="1">Uncharacterized protein</fullName>
    </submittedName>
</protein>
<organism evidence="1 2">
    <name type="scientific">Pseudochelatococcus contaminans</name>
    <dbReference type="NCBI Taxonomy" id="1538103"/>
    <lineage>
        <taxon>Bacteria</taxon>
        <taxon>Pseudomonadati</taxon>
        <taxon>Pseudomonadota</taxon>
        <taxon>Alphaproteobacteria</taxon>
        <taxon>Hyphomicrobiales</taxon>
        <taxon>Chelatococcaceae</taxon>
        <taxon>Pseudochelatococcus</taxon>
    </lineage>
</organism>